<dbReference type="Pfam" id="PF00383">
    <property type="entry name" value="dCMP_cyt_deam_1"/>
    <property type="match status" value="1"/>
</dbReference>
<evidence type="ECO:0000313" key="11">
    <source>
        <dbReference type="Proteomes" id="UP000249016"/>
    </source>
</evidence>
<feature type="domain" description="CMP/dCMP-type deaminase" evidence="9">
    <location>
        <begin position="1"/>
        <end position="111"/>
    </location>
</feature>
<keyword evidence="11" id="KW-1185">Reference proteome</keyword>
<name>A0A327NXH8_9BACT</name>
<comment type="caution">
    <text evidence="10">The sequence shown here is derived from an EMBL/GenBank/DDBJ whole genome shotgun (WGS) entry which is preliminary data.</text>
</comment>
<evidence type="ECO:0000256" key="8">
    <source>
        <dbReference type="HAMAP-Rule" id="MF_00972"/>
    </source>
</evidence>
<keyword evidence="6 8" id="KW-0862">Zinc</keyword>
<keyword evidence="5 8" id="KW-0378">Hydrolase</keyword>
<dbReference type="PROSITE" id="PS00903">
    <property type="entry name" value="CYT_DCMP_DEAMINASES_1"/>
    <property type="match status" value="1"/>
</dbReference>
<dbReference type="GO" id="GO:0002100">
    <property type="term" value="P:tRNA wobble adenosine to inosine editing"/>
    <property type="evidence" value="ECO:0007669"/>
    <property type="project" value="UniProtKB-UniRule"/>
</dbReference>
<evidence type="ECO:0000256" key="5">
    <source>
        <dbReference type="ARBA" id="ARBA00022801"/>
    </source>
</evidence>
<sequence>MPDEYFMEIALGMAEEAYDNGEIPVGALVVCRNRIIAKSRNQTEQLADVTAHAELMAITAAAHYLGSKYLTDCTLYVTLEPCVMCAGALFWAQLGRLVIAATDPKRGYSRVQPLVLHPKTRLETGILADESQALLAKFFNRLRT</sequence>
<comment type="subunit">
    <text evidence="2 8">Homodimer.</text>
</comment>
<dbReference type="PROSITE" id="PS51747">
    <property type="entry name" value="CYT_DCMP_DEAMINASES_2"/>
    <property type="match status" value="1"/>
</dbReference>
<dbReference type="PANTHER" id="PTHR11079:SF202">
    <property type="entry name" value="TRNA-SPECIFIC ADENOSINE DEAMINASE"/>
    <property type="match status" value="1"/>
</dbReference>
<dbReference type="CDD" id="cd01285">
    <property type="entry name" value="nucleoside_deaminase"/>
    <property type="match status" value="1"/>
</dbReference>
<dbReference type="InterPro" id="IPR002125">
    <property type="entry name" value="CMP_dCMP_dom"/>
</dbReference>
<evidence type="ECO:0000256" key="3">
    <source>
        <dbReference type="ARBA" id="ARBA00022694"/>
    </source>
</evidence>
<dbReference type="GO" id="GO:0052717">
    <property type="term" value="F:tRNA-specific adenosine-34 deaminase activity"/>
    <property type="evidence" value="ECO:0007669"/>
    <property type="project" value="UniProtKB-UniRule"/>
</dbReference>
<feature type="active site" description="Proton donor" evidence="8">
    <location>
        <position position="54"/>
    </location>
</feature>
<comment type="function">
    <text evidence="8">Catalyzes the deamination of adenosine to inosine at the wobble position 34 of tRNA(Arg2).</text>
</comment>
<comment type="similarity">
    <text evidence="1">Belongs to the cytidine and deoxycytidylate deaminase family. ADAT2 subfamily.</text>
</comment>
<dbReference type="Gene3D" id="3.40.140.10">
    <property type="entry name" value="Cytidine Deaminase, domain 2"/>
    <property type="match status" value="1"/>
</dbReference>
<dbReference type="EMBL" id="QLII01000001">
    <property type="protein sequence ID" value="RAI78594.1"/>
    <property type="molecule type" value="Genomic_DNA"/>
</dbReference>
<keyword evidence="3 8" id="KW-0819">tRNA processing</keyword>
<organism evidence="10 11">
    <name type="scientific">Spirosoma telluris</name>
    <dbReference type="NCBI Taxonomy" id="2183553"/>
    <lineage>
        <taxon>Bacteria</taxon>
        <taxon>Pseudomonadati</taxon>
        <taxon>Bacteroidota</taxon>
        <taxon>Cytophagia</taxon>
        <taxon>Cytophagales</taxon>
        <taxon>Cytophagaceae</taxon>
        <taxon>Spirosoma</taxon>
    </lineage>
</organism>
<dbReference type="InterPro" id="IPR016192">
    <property type="entry name" value="APOBEC/CMP_deaminase_Zn-bd"/>
</dbReference>
<evidence type="ECO:0000256" key="7">
    <source>
        <dbReference type="ARBA" id="ARBA00048045"/>
    </source>
</evidence>
<feature type="binding site" evidence="8">
    <location>
        <position position="82"/>
    </location>
    <ligand>
        <name>Zn(2+)</name>
        <dbReference type="ChEBI" id="CHEBI:29105"/>
        <note>catalytic</note>
    </ligand>
</feature>
<evidence type="ECO:0000256" key="1">
    <source>
        <dbReference type="ARBA" id="ARBA00010669"/>
    </source>
</evidence>
<evidence type="ECO:0000256" key="4">
    <source>
        <dbReference type="ARBA" id="ARBA00022723"/>
    </source>
</evidence>
<dbReference type="EC" id="3.5.4.33" evidence="8"/>
<dbReference type="InterPro" id="IPR028883">
    <property type="entry name" value="tRNA_aden_deaminase"/>
</dbReference>
<feature type="binding site" evidence="8">
    <location>
        <position position="85"/>
    </location>
    <ligand>
        <name>Zn(2+)</name>
        <dbReference type="ChEBI" id="CHEBI:29105"/>
        <note>catalytic</note>
    </ligand>
</feature>
<evidence type="ECO:0000256" key="2">
    <source>
        <dbReference type="ARBA" id="ARBA00011738"/>
    </source>
</evidence>
<feature type="binding site" evidence="8">
    <location>
        <position position="52"/>
    </location>
    <ligand>
        <name>Zn(2+)</name>
        <dbReference type="ChEBI" id="CHEBI:29105"/>
        <note>catalytic</note>
    </ligand>
</feature>
<comment type="cofactor">
    <cofactor evidence="8">
        <name>Zn(2+)</name>
        <dbReference type="ChEBI" id="CHEBI:29105"/>
    </cofactor>
    <text evidence="8">Binds 1 zinc ion per subunit.</text>
</comment>
<accession>A0A327NXH8</accession>
<evidence type="ECO:0000259" key="9">
    <source>
        <dbReference type="PROSITE" id="PS51747"/>
    </source>
</evidence>
<keyword evidence="4 8" id="KW-0479">Metal-binding</keyword>
<evidence type="ECO:0000256" key="6">
    <source>
        <dbReference type="ARBA" id="ARBA00022833"/>
    </source>
</evidence>
<dbReference type="SUPFAM" id="SSF53927">
    <property type="entry name" value="Cytidine deaminase-like"/>
    <property type="match status" value="1"/>
</dbReference>
<dbReference type="AlphaFoldDB" id="A0A327NXH8"/>
<dbReference type="OrthoDB" id="9802676at2"/>
<dbReference type="Proteomes" id="UP000249016">
    <property type="component" value="Unassembled WGS sequence"/>
</dbReference>
<dbReference type="RefSeq" id="WP_111350565.1">
    <property type="nucleotide sequence ID" value="NZ_QLII01000001.1"/>
</dbReference>
<dbReference type="InterPro" id="IPR016193">
    <property type="entry name" value="Cytidine_deaminase-like"/>
</dbReference>
<reference evidence="10 11" key="1">
    <citation type="submission" date="2018-06" db="EMBL/GenBank/DDBJ databases">
        <title>Spirosoma sp. HMF3257 Genome sequencing and assembly.</title>
        <authorList>
            <person name="Kang H."/>
            <person name="Cha I."/>
            <person name="Kim H."/>
            <person name="Kang J."/>
            <person name="Joh K."/>
        </authorList>
    </citation>
    <scope>NUCLEOTIDE SEQUENCE [LARGE SCALE GENOMIC DNA]</scope>
    <source>
        <strain evidence="10 11">HMF3257</strain>
    </source>
</reference>
<evidence type="ECO:0000313" key="10">
    <source>
        <dbReference type="EMBL" id="RAI78594.1"/>
    </source>
</evidence>
<comment type="catalytic activity">
    <reaction evidence="7 8">
        <text>adenosine(34) in tRNA + H2O + H(+) = inosine(34) in tRNA + NH4(+)</text>
        <dbReference type="Rhea" id="RHEA:43168"/>
        <dbReference type="Rhea" id="RHEA-COMP:10373"/>
        <dbReference type="Rhea" id="RHEA-COMP:10374"/>
        <dbReference type="ChEBI" id="CHEBI:15377"/>
        <dbReference type="ChEBI" id="CHEBI:15378"/>
        <dbReference type="ChEBI" id="CHEBI:28938"/>
        <dbReference type="ChEBI" id="CHEBI:74411"/>
        <dbReference type="ChEBI" id="CHEBI:82852"/>
        <dbReference type="EC" id="3.5.4.33"/>
    </reaction>
</comment>
<gene>
    <name evidence="8" type="primary">tadA</name>
    <name evidence="10" type="ORF">HMF3257_24740</name>
</gene>
<protein>
    <recommendedName>
        <fullName evidence="8">tRNA-specific adenosine deaminase</fullName>
        <ecNumber evidence="8">3.5.4.33</ecNumber>
    </recommendedName>
</protein>
<dbReference type="GO" id="GO:0008270">
    <property type="term" value="F:zinc ion binding"/>
    <property type="evidence" value="ECO:0007669"/>
    <property type="project" value="UniProtKB-UniRule"/>
</dbReference>
<dbReference type="PANTHER" id="PTHR11079">
    <property type="entry name" value="CYTOSINE DEAMINASE FAMILY MEMBER"/>
    <property type="match status" value="1"/>
</dbReference>
<dbReference type="HAMAP" id="MF_00972">
    <property type="entry name" value="tRNA_aden_deaminase"/>
    <property type="match status" value="1"/>
</dbReference>
<proteinExistence type="inferred from homology"/>